<proteinExistence type="predicted"/>
<evidence type="ECO:0000313" key="1">
    <source>
        <dbReference type="EMBL" id="TWI08804.1"/>
    </source>
</evidence>
<sequence length="70" mass="7752">MTRNEYVRHSKEHALSLLKAGRAHEAVAWMMTNMRVSPSFRIPREIHAIGICAAAANDAAGVRAYIEGFV</sequence>
<name>A0A562LMF3_9BRAD</name>
<organism evidence="1 2">
    <name type="scientific">Bradyrhizobium daqingense</name>
    <dbReference type="NCBI Taxonomy" id="993502"/>
    <lineage>
        <taxon>Bacteria</taxon>
        <taxon>Pseudomonadati</taxon>
        <taxon>Pseudomonadota</taxon>
        <taxon>Alphaproteobacteria</taxon>
        <taxon>Hyphomicrobiales</taxon>
        <taxon>Nitrobacteraceae</taxon>
        <taxon>Bradyrhizobium</taxon>
    </lineage>
</organism>
<keyword evidence="2" id="KW-1185">Reference proteome</keyword>
<accession>A0A562LMF3</accession>
<protein>
    <submittedName>
        <fullName evidence="1">Uncharacterized protein</fullName>
    </submittedName>
</protein>
<evidence type="ECO:0000313" key="2">
    <source>
        <dbReference type="Proteomes" id="UP000317176"/>
    </source>
</evidence>
<reference evidence="1 2" key="1">
    <citation type="journal article" date="2015" name="Stand. Genomic Sci.">
        <title>Genomic Encyclopedia of Bacterial and Archaeal Type Strains, Phase III: the genomes of soil and plant-associated and newly described type strains.</title>
        <authorList>
            <person name="Whitman W.B."/>
            <person name="Woyke T."/>
            <person name="Klenk H.P."/>
            <person name="Zhou Y."/>
            <person name="Lilburn T.G."/>
            <person name="Beck B.J."/>
            <person name="De Vos P."/>
            <person name="Vandamme P."/>
            <person name="Eisen J.A."/>
            <person name="Garrity G."/>
            <person name="Hugenholtz P."/>
            <person name="Kyrpides N.C."/>
        </authorList>
    </citation>
    <scope>NUCLEOTIDE SEQUENCE [LARGE SCALE GENOMIC DNA]</scope>
    <source>
        <strain evidence="1 2">CGMCC 1.10947</strain>
    </source>
</reference>
<gene>
    <name evidence="1" type="ORF">IQ17_01627</name>
</gene>
<dbReference type="EMBL" id="VLKL01000003">
    <property type="protein sequence ID" value="TWI08804.1"/>
    <property type="molecule type" value="Genomic_DNA"/>
</dbReference>
<dbReference type="Proteomes" id="UP000317176">
    <property type="component" value="Unassembled WGS sequence"/>
</dbReference>
<comment type="caution">
    <text evidence="1">The sequence shown here is derived from an EMBL/GenBank/DDBJ whole genome shotgun (WGS) entry which is preliminary data.</text>
</comment>
<dbReference type="AlphaFoldDB" id="A0A562LMF3"/>